<dbReference type="PRINTS" id="PR00598">
    <property type="entry name" value="HTHMARR"/>
</dbReference>
<organism evidence="2 3">
    <name type="scientific">Actinomadura macrotermitis</name>
    <dbReference type="NCBI Taxonomy" id="2585200"/>
    <lineage>
        <taxon>Bacteria</taxon>
        <taxon>Bacillati</taxon>
        <taxon>Actinomycetota</taxon>
        <taxon>Actinomycetes</taxon>
        <taxon>Streptosporangiales</taxon>
        <taxon>Thermomonosporaceae</taxon>
        <taxon>Actinomadura</taxon>
    </lineage>
</organism>
<dbReference type="EMBL" id="WEGH01000003">
    <property type="protein sequence ID" value="MQY06669.1"/>
    <property type="molecule type" value="Genomic_DNA"/>
</dbReference>
<dbReference type="PANTHER" id="PTHR33164:SF103">
    <property type="entry name" value="REGULATORY PROTEIN MARR"/>
    <property type="match status" value="1"/>
</dbReference>
<accession>A0A7K0BZR3</accession>
<dbReference type="Gene3D" id="1.10.10.10">
    <property type="entry name" value="Winged helix-like DNA-binding domain superfamily/Winged helix DNA-binding domain"/>
    <property type="match status" value="1"/>
</dbReference>
<evidence type="ECO:0000259" key="1">
    <source>
        <dbReference type="PROSITE" id="PS50995"/>
    </source>
</evidence>
<dbReference type="InterPro" id="IPR000835">
    <property type="entry name" value="HTH_MarR-typ"/>
</dbReference>
<evidence type="ECO:0000313" key="3">
    <source>
        <dbReference type="Proteomes" id="UP000487268"/>
    </source>
</evidence>
<dbReference type="AlphaFoldDB" id="A0A7K0BZR3"/>
<dbReference type="RefSeq" id="WP_153536063.1">
    <property type="nucleotide sequence ID" value="NZ_WEGH01000003.1"/>
</dbReference>
<evidence type="ECO:0000313" key="2">
    <source>
        <dbReference type="EMBL" id="MQY06669.1"/>
    </source>
</evidence>
<dbReference type="OrthoDB" id="9815567at2"/>
<dbReference type="InterPro" id="IPR036390">
    <property type="entry name" value="WH_DNA-bd_sf"/>
</dbReference>
<dbReference type="Pfam" id="PF12802">
    <property type="entry name" value="MarR_2"/>
    <property type="match status" value="1"/>
</dbReference>
<reference evidence="2 3" key="1">
    <citation type="submission" date="2019-10" db="EMBL/GenBank/DDBJ databases">
        <title>Actinomadura rubteroloni sp. nov. and Actinomadura macrotermitis sp. nov., isolated from the gut of fungus growing-termite Macrotermes natalensis.</title>
        <authorList>
            <person name="Benndorf R."/>
            <person name="Martin K."/>
            <person name="Kuefner M."/>
            <person name="De Beer W."/>
            <person name="Kaster A.-K."/>
            <person name="Vollmers J."/>
            <person name="Poulsen M."/>
            <person name="Beemelmanns C."/>
        </authorList>
    </citation>
    <scope>NUCLEOTIDE SEQUENCE [LARGE SCALE GENOMIC DNA]</scope>
    <source>
        <strain evidence="2 3">RB68</strain>
    </source>
</reference>
<dbReference type="InterPro" id="IPR039422">
    <property type="entry name" value="MarR/SlyA-like"/>
</dbReference>
<dbReference type="InterPro" id="IPR036388">
    <property type="entry name" value="WH-like_DNA-bd_sf"/>
</dbReference>
<dbReference type="GO" id="GO:0003700">
    <property type="term" value="F:DNA-binding transcription factor activity"/>
    <property type="evidence" value="ECO:0007669"/>
    <property type="project" value="InterPro"/>
</dbReference>
<dbReference type="SMART" id="SM00347">
    <property type="entry name" value="HTH_MARR"/>
    <property type="match status" value="1"/>
</dbReference>
<keyword evidence="3" id="KW-1185">Reference proteome</keyword>
<dbReference type="Proteomes" id="UP000487268">
    <property type="component" value="Unassembled WGS sequence"/>
</dbReference>
<name>A0A7K0BZR3_9ACTN</name>
<dbReference type="GO" id="GO:0006950">
    <property type="term" value="P:response to stress"/>
    <property type="evidence" value="ECO:0007669"/>
    <property type="project" value="TreeGrafter"/>
</dbReference>
<dbReference type="PANTHER" id="PTHR33164">
    <property type="entry name" value="TRANSCRIPTIONAL REGULATOR, MARR FAMILY"/>
    <property type="match status" value="1"/>
</dbReference>
<sequence>MESDLADLFVRAAKRIRRAQTERLAPLGLTPAQARVLRLVVGGGPLRMVDLADRLQVVPRSVTTLVDALEEAGLVTRTPDPANRRSLLVEPTERGRAVRAEMAGIRRQAAEEVLAPLTAEQREVLRGLLTVIDDAGGGGCPGRHRPRG</sequence>
<comment type="caution">
    <text evidence="2">The sequence shown here is derived from an EMBL/GenBank/DDBJ whole genome shotgun (WGS) entry which is preliminary data.</text>
</comment>
<gene>
    <name evidence="2" type="ORF">ACRB68_47640</name>
</gene>
<dbReference type="PROSITE" id="PS50995">
    <property type="entry name" value="HTH_MARR_2"/>
    <property type="match status" value="1"/>
</dbReference>
<proteinExistence type="predicted"/>
<protein>
    <recommendedName>
        <fullName evidence="1">HTH marR-type domain-containing protein</fullName>
    </recommendedName>
</protein>
<dbReference type="SUPFAM" id="SSF46785">
    <property type="entry name" value="Winged helix' DNA-binding domain"/>
    <property type="match status" value="1"/>
</dbReference>
<feature type="domain" description="HTH marR-type" evidence="1">
    <location>
        <begin position="2"/>
        <end position="134"/>
    </location>
</feature>